<keyword evidence="2" id="KW-1185">Reference proteome</keyword>
<dbReference type="RefSeq" id="XP_060411972.1">
    <property type="nucleotide sequence ID" value="XM_060561327.1"/>
</dbReference>
<dbReference type="EMBL" id="JAHLJV010000049">
    <property type="protein sequence ID" value="KAK1584916.1"/>
    <property type="molecule type" value="Genomic_DNA"/>
</dbReference>
<gene>
    <name evidence="1" type="ORF">LY79DRAFT_591788</name>
</gene>
<evidence type="ECO:0000313" key="1">
    <source>
        <dbReference type="EMBL" id="KAK1584916.1"/>
    </source>
</evidence>
<dbReference type="AlphaFoldDB" id="A0AAD8V148"/>
<evidence type="ECO:0000313" key="2">
    <source>
        <dbReference type="Proteomes" id="UP001230504"/>
    </source>
</evidence>
<name>A0AAD8V148_9PEZI</name>
<sequence>MFSEDLTLKGLSVEWPSRLPMCEQLRVFSIKKNASLLCTWQVFSRLCAAIPADGLELSPRDTYRDDRGSYDCLQEACDTTVCATDPDDALAVATAGVILSVGPDCTGWAGDSPWLVTDGDPAACPAGRQLYRGWLMIWRGWNNTPPKESPTTFVPWENFKGATCTGKKNVVCIKGSKRVPDPNTGMCMKWDL</sequence>
<organism evidence="1 2">
    <name type="scientific">Colletotrichum navitas</name>
    <dbReference type="NCBI Taxonomy" id="681940"/>
    <lineage>
        <taxon>Eukaryota</taxon>
        <taxon>Fungi</taxon>
        <taxon>Dikarya</taxon>
        <taxon>Ascomycota</taxon>
        <taxon>Pezizomycotina</taxon>
        <taxon>Sordariomycetes</taxon>
        <taxon>Hypocreomycetidae</taxon>
        <taxon>Glomerellales</taxon>
        <taxon>Glomerellaceae</taxon>
        <taxon>Colletotrichum</taxon>
        <taxon>Colletotrichum graminicola species complex</taxon>
    </lineage>
</organism>
<proteinExistence type="predicted"/>
<accession>A0AAD8V148</accession>
<dbReference type="GeneID" id="85445567"/>
<dbReference type="Proteomes" id="UP001230504">
    <property type="component" value="Unassembled WGS sequence"/>
</dbReference>
<reference evidence="1" key="1">
    <citation type="submission" date="2021-06" db="EMBL/GenBank/DDBJ databases">
        <title>Comparative genomics, transcriptomics and evolutionary studies reveal genomic signatures of adaptation to plant cell wall in hemibiotrophic fungi.</title>
        <authorList>
            <consortium name="DOE Joint Genome Institute"/>
            <person name="Baroncelli R."/>
            <person name="Diaz J.F."/>
            <person name="Benocci T."/>
            <person name="Peng M."/>
            <person name="Battaglia E."/>
            <person name="Haridas S."/>
            <person name="Andreopoulos W."/>
            <person name="Labutti K."/>
            <person name="Pangilinan J."/>
            <person name="Floch G.L."/>
            <person name="Makela M.R."/>
            <person name="Henrissat B."/>
            <person name="Grigoriev I.V."/>
            <person name="Crouch J.A."/>
            <person name="De Vries R.P."/>
            <person name="Sukno S.A."/>
            <person name="Thon M.R."/>
        </authorList>
    </citation>
    <scope>NUCLEOTIDE SEQUENCE</scope>
    <source>
        <strain evidence="1">CBS 125086</strain>
    </source>
</reference>
<comment type="caution">
    <text evidence="1">The sequence shown here is derived from an EMBL/GenBank/DDBJ whole genome shotgun (WGS) entry which is preliminary data.</text>
</comment>
<protein>
    <submittedName>
        <fullName evidence="1">Uncharacterized protein</fullName>
    </submittedName>
</protein>